<dbReference type="Proteomes" id="UP000249061">
    <property type="component" value="Unassembled WGS sequence"/>
</dbReference>
<evidence type="ECO:0008006" key="3">
    <source>
        <dbReference type="Google" id="ProtNLM"/>
    </source>
</evidence>
<name>A0A2W5UVH2_9BACT</name>
<evidence type="ECO:0000313" key="1">
    <source>
        <dbReference type="EMBL" id="PZR07334.1"/>
    </source>
</evidence>
<proteinExistence type="predicted"/>
<gene>
    <name evidence="1" type="ORF">DI536_28195</name>
</gene>
<dbReference type="AlphaFoldDB" id="A0A2W5UVH2"/>
<sequence length="288" mass="31014">MNAVTAPSGPDNVLRVLSELEGLPDDATGALAFGPETKLSGVVLVEKGRVCWAAAEGLQRRLTSLLRESCTPPLGVDEAEALFIECRQRGRPMGEVLVERGRISSEALRAALLHHTAESLASGSSWTTTPRWVPHRARGYQSAFTFLPVELLSYASTVARPELVSNACEQLRSLAGDRNSAVFDAPGATLLACQLPDDSHTSLRALSSAGAWAALSLADSNGRSSSLKFTRERNGGVWVGWCDSGLNFLVRCVDRDDFSVLMRALHRHGWTSAVQSSVPLVEHRVIPT</sequence>
<accession>A0A2W5UVH2</accession>
<evidence type="ECO:0000313" key="2">
    <source>
        <dbReference type="Proteomes" id="UP000249061"/>
    </source>
</evidence>
<dbReference type="EMBL" id="QFQP01000032">
    <property type="protein sequence ID" value="PZR07334.1"/>
    <property type="molecule type" value="Genomic_DNA"/>
</dbReference>
<organism evidence="1 2">
    <name type="scientific">Archangium gephyra</name>
    <dbReference type="NCBI Taxonomy" id="48"/>
    <lineage>
        <taxon>Bacteria</taxon>
        <taxon>Pseudomonadati</taxon>
        <taxon>Myxococcota</taxon>
        <taxon>Myxococcia</taxon>
        <taxon>Myxococcales</taxon>
        <taxon>Cystobacterineae</taxon>
        <taxon>Archangiaceae</taxon>
        <taxon>Archangium</taxon>
    </lineage>
</organism>
<protein>
    <recommendedName>
        <fullName evidence="3">DUF4388 domain-containing protein</fullName>
    </recommendedName>
</protein>
<reference evidence="1 2" key="1">
    <citation type="submission" date="2017-08" db="EMBL/GenBank/DDBJ databases">
        <title>Infants hospitalized years apart are colonized by the same room-sourced microbial strains.</title>
        <authorList>
            <person name="Brooks B."/>
            <person name="Olm M.R."/>
            <person name="Firek B.A."/>
            <person name="Baker R."/>
            <person name="Thomas B.C."/>
            <person name="Morowitz M.J."/>
            <person name="Banfield J.F."/>
        </authorList>
    </citation>
    <scope>NUCLEOTIDE SEQUENCE [LARGE SCALE GENOMIC DNA]</scope>
    <source>
        <strain evidence="1">S2_003_000_R2_14</strain>
    </source>
</reference>
<comment type="caution">
    <text evidence="1">The sequence shown here is derived from an EMBL/GenBank/DDBJ whole genome shotgun (WGS) entry which is preliminary data.</text>
</comment>